<comment type="similarity">
    <text evidence="2">Belongs to the peptidase A22B family.</text>
</comment>
<evidence type="ECO:0000256" key="9">
    <source>
        <dbReference type="SAM" id="Phobius"/>
    </source>
</evidence>
<evidence type="ECO:0000313" key="11">
    <source>
        <dbReference type="EMBL" id="OAQ86150.1"/>
    </source>
</evidence>
<sequence>MATNATGGMGPGEGILDGVNATLSGNGTDSASSAFSLLRDLDFMMLELKLVTGAMGIIYLGAHASLRRPPSASPAKPKKTRDGREQDEDEDEDRFSQGLELTDAIVFPLVAGAILVGLYYLIQWLNDPAILNKVLRWYMSTMSIASLLTLYAHAMELATSFVFPRYWRARDGVLRKVIQSARAVALCDDVGNVVEGRNAATESNPLPGPLAVLAWSERAKNAAWGLRSLLTRHWIIGFFVHGVVGKQKAKIKFAHMMSLLLALATALVYFSTSSPLLSNMLGYGMCYGSFLVLSPTDFLIGSLVLIGLFFYDIYMVFFTPYMVTVATKLDVPIKLAFEAGTRKSILGLGDIVIPGMVIGWALRLDLWIYYMRKVKYESTDLKIVEKDATSGELVTRSETKHREIKPRYVNVKAWWGEKLWTRGTLFVTGARQVPADLAAVSFPKTYFYASMVGYALGMMATLAMLIVFKQGQPALLYLVPGVLGSLVVTALARGEMRDMWTYTEDGTLDTVDVVVDLDGEGRAIKRIGKLENGVVDTTKEADGGDKDSKDGKSGDKTKADKPSDKPEKGEKGGKGHRVFLLSLDAPSDGEYED</sequence>
<feature type="transmembrane region" description="Helical" evidence="9">
    <location>
        <begin position="104"/>
        <end position="122"/>
    </location>
</feature>
<dbReference type="SMART" id="SM00730">
    <property type="entry name" value="PSN"/>
    <property type="match status" value="1"/>
</dbReference>
<keyword evidence="11" id="KW-0645">Protease</keyword>
<evidence type="ECO:0000256" key="7">
    <source>
        <dbReference type="ARBA" id="ARBA00023136"/>
    </source>
</evidence>
<dbReference type="Proteomes" id="UP000078240">
    <property type="component" value="Unassembled WGS sequence"/>
</dbReference>
<feature type="transmembrane region" description="Helical" evidence="9">
    <location>
        <begin position="474"/>
        <end position="492"/>
    </location>
</feature>
<comment type="caution">
    <text evidence="11">The sequence shown here is derived from an EMBL/GenBank/DDBJ whole genome shotgun (WGS) entry which is preliminary data.</text>
</comment>
<keyword evidence="15" id="KW-1185">Reference proteome</keyword>
<evidence type="ECO:0000256" key="1">
    <source>
        <dbReference type="ARBA" id="ARBA00004477"/>
    </source>
</evidence>
<dbReference type="Pfam" id="PF04258">
    <property type="entry name" value="Peptidase_A22B"/>
    <property type="match status" value="1"/>
</dbReference>
<evidence type="ECO:0000313" key="15">
    <source>
        <dbReference type="Proteomes" id="UP001287286"/>
    </source>
</evidence>
<reference evidence="12 14" key="2">
    <citation type="journal article" date="2016" name="Front. Microbiol.">
        <title>Genome and transcriptome sequences reveal the specific parasitism of the nematophagous Purpureocillium lilacinum 36-1.</title>
        <authorList>
            <person name="Xie J."/>
            <person name="Li S."/>
            <person name="Mo C."/>
            <person name="Xiao X."/>
            <person name="Peng D."/>
            <person name="Wang G."/>
            <person name="Xiao Y."/>
        </authorList>
    </citation>
    <scope>NUCLEOTIDE SEQUENCE [LARGE SCALE GENOMIC DNA]</scope>
    <source>
        <strain evidence="12 14">36-1</strain>
    </source>
</reference>
<organism evidence="11 13">
    <name type="scientific">Purpureocillium lilacinum</name>
    <name type="common">Paecilomyces lilacinus</name>
    <dbReference type="NCBI Taxonomy" id="33203"/>
    <lineage>
        <taxon>Eukaryota</taxon>
        <taxon>Fungi</taxon>
        <taxon>Dikarya</taxon>
        <taxon>Ascomycota</taxon>
        <taxon>Pezizomycotina</taxon>
        <taxon>Sordariomycetes</taxon>
        <taxon>Hypocreomycetidae</taxon>
        <taxon>Hypocreales</taxon>
        <taxon>Ophiocordycipitaceae</taxon>
        <taxon>Purpureocillium</taxon>
    </lineage>
</organism>
<reference evidence="10" key="4">
    <citation type="submission" date="2023-11" db="EMBL/GenBank/DDBJ databases">
        <authorList>
            <person name="Beijen E."/>
            <person name="Ohm R.A."/>
        </authorList>
    </citation>
    <scope>NUCLEOTIDE SEQUENCE</scope>
    <source>
        <strain evidence="10">CBS 150709</strain>
    </source>
</reference>
<dbReference type="EMBL" id="JAWRVI010000162">
    <property type="protein sequence ID" value="KAK4073324.1"/>
    <property type="molecule type" value="Genomic_DNA"/>
</dbReference>
<dbReference type="Proteomes" id="UP000245956">
    <property type="component" value="Unassembled WGS sequence"/>
</dbReference>
<keyword evidence="7 9" id="KW-0472">Membrane</keyword>
<evidence type="ECO:0000256" key="3">
    <source>
        <dbReference type="ARBA" id="ARBA00022692"/>
    </source>
</evidence>
<name>A0A179H940_PURLI</name>
<dbReference type="EMBL" id="LSBH01000001">
    <property type="protein sequence ID" value="OAQ86150.1"/>
    <property type="molecule type" value="Genomic_DNA"/>
</dbReference>
<dbReference type="PANTHER" id="PTHR12174">
    <property type="entry name" value="SIGNAL PEPTIDE PEPTIDASE"/>
    <property type="match status" value="1"/>
</dbReference>
<feature type="transmembrane region" description="Helical" evidence="9">
    <location>
        <begin position="253"/>
        <end position="270"/>
    </location>
</feature>
<dbReference type="PANTHER" id="PTHR12174:SF23">
    <property type="entry name" value="MINOR HISTOCOMPATIBILITY ANTIGEN H13"/>
    <property type="match status" value="1"/>
</dbReference>
<dbReference type="InterPro" id="IPR007369">
    <property type="entry name" value="Peptidase_A22B_SPP"/>
</dbReference>
<evidence type="ECO:0000313" key="13">
    <source>
        <dbReference type="Proteomes" id="UP000078240"/>
    </source>
</evidence>
<keyword evidence="3 9" id="KW-0812">Transmembrane</keyword>
<reference evidence="11 13" key="3">
    <citation type="submission" date="2016-01" db="EMBL/GenBank/DDBJ databases">
        <title>Biosynthesis of antibiotic leucinostatins and their inhibition on Phytophthora in bio-control Purpureocillium lilacinum.</title>
        <authorList>
            <person name="Wang G."/>
            <person name="Liu Z."/>
            <person name="Lin R."/>
            <person name="Li E."/>
            <person name="Mao Z."/>
            <person name="Ling J."/>
            <person name="Yin W."/>
            <person name="Xie B."/>
        </authorList>
    </citation>
    <scope>NUCLEOTIDE SEQUENCE [LARGE SCALE GENOMIC DNA]</scope>
    <source>
        <strain evidence="11">PLBJ-1</strain>
    </source>
</reference>
<dbReference type="AlphaFoldDB" id="A0A179H940"/>
<evidence type="ECO:0000256" key="5">
    <source>
        <dbReference type="ARBA" id="ARBA00022824"/>
    </source>
</evidence>
<proteinExistence type="inferred from homology"/>
<evidence type="ECO:0000313" key="12">
    <source>
        <dbReference type="EMBL" id="PWI70095.1"/>
    </source>
</evidence>
<dbReference type="GO" id="GO:0033619">
    <property type="term" value="P:membrane protein proteolysis"/>
    <property type="evidence" value="ECO:0007669"/>
    <property type="project" value="TreeGrafter"/>
</dbReference>
<evidence type="ECO:0000256" key="4">
    <source>
        <dbReference type="ARBA" id="ARBA00022801"/>
    </source>
</evidence>
<feature type="compositionally biased region" description="Basic and acidic residues" evidence="8">
    <location>
        <begin position="537"/>
        <end position="573"/>
    </location>
</feature>
<dbReference type="GO" id="GO:0006465">
    <property type="term" value="P:signal peptide processing"/>
    <property type="evidence" value="ECO:0007669"/>
    <property type="project" value="TreeGrafter"/>
</dbReference>
<dbReference type="GO" id="GO:0042500">
    <property type="term" value="F:aspartic endopeptidase activity, intramembrane cleaving"/>
    <property type="evidence" value="ECO:0007669"/>
    <property type="project" value="InterPro"/>
</dbReference>
<feature type="transmembrane region" description="Helical" evidence="9">
    <location>
        <begin position="300"/>
        <end position="324"/>
    </location>
</feature>
<dbReference type="GO" id="GO:0098554">
    <property type="term" value="C:cytoplasmic side of endoplasmic reticulum membrane"/>
    <property type="evidence" value="ECO:0007669"/>
    <property type="project" value="TreeGrafter"/>
</dbReference>
<evidence type="ECO:0000256" key="6">
    <source>
        <dbReference type="ARBA" id="ARBA00022989"/>
    </source>
</evidence>
<feature type="region of interest" description="Disordered" evidence="8">
    <location>
        <begin position="67"/>
        <end position="94"/>
    </location>
</feature>
<reference evidence="10 15" key="5">
    <citation type="journal article" date="2024" name="Microbiol. Resour. Announc.">
        <title>Genome annotations for the ascomycete fungi Trichoderma harzianum, Trichoderma aggressivum, and Purpureocillium lilacinum.</title>
        <authorList>
            <person name="Beijen E.P.W."/>
            <person name="Ohm R.A."/>
        </authorList>
    </citation>
    <scope>NUCLEOTIDE SEQUENCE [LARGE SCALE GENOMIC DNA]</scope>
    <source>
        <strain evidence="10 15">CBS 150709</strain>
    </source>
</reference>
<feature type="transmembrane region" description="Helical" evidence="9">
    <location>
        <begin position="142"/>
        <end position="163"/>
    </location>
</feature>
<evidence type="ECO:0000256" key="2">
    <source>
        <dbReference type="ARBA" id="ARBA00006859"/>
    </source>
</evidence>
<evidence type="ECO:0000313" key="10">
    <source>
        <dbReference type="EMBL" id="KAK4073324.1"/>
    </source>
</evidence>
<dbReference type="Proteomes" id="UP001287286">
    <property type="component" value="Unassembled WGS sequence"/>
</dbReference>
<protein>
    <submittedName>
        <fullName evidence="11 12">Intramembrane protease</fullName>
    </submittedName>
</protein>
<gene>
    <name evidence="12" type="ORF">PCL_00239</name>
    <name evidence="10" type="ORF">Purlil1_13068</name>
    <name evidence="11" type="ORF">VFPBJ_00190</name>
</gene>
<dbReference type="GO" id="GO:0098553">
    <property type="term" value="C:lumenal side of endoplasmic reticulum membrane"/>
    <property type="evidence" value="ECO:0007669"/>
    <property type="project" value="TreeGrafter"/>
</dbReference>
<feature type="transmembrane region" description="Helical" evidence="9">
    <location>
        <begin position="344"/>
        <end position="362"/>
    </location>
</feature>
<comment type="subcellular location">
    <subcellularLocation>
        <location evidence="1">Endoplasmic reticulum membrane</location>
        <topology evidence="1">Multi-pass membrane protein</topology>
    </subcellularLocation>
</comment>
<keyword evidence="6 9" id="KW-1133">Transmembrane helix</keyword>
<keyword evidence="5" id="KW-0256">Endoplasmic reticulum</keyword>
<reference evidence="12" key="1">
    <citation type="submission" date="2015-05" db="EMBL/GenBank/DDBJ databases">
        <authorList>
            <person name="Wang D.B."/>
            <person name="Wang M."/>
        </authorList>
    </citation>
    <scope>NUCLEOTIDE SEQUENCE</scope>
    <source>
        <strain evidence="12">36-1</strain>
    </source>
</reference>
<feature type="region of interest" description="Disordered" evidence="8">
    <location>
        <begin position="537"/>
        <end position="593"/>
    </location>
</feature>
<evidence type="ECO:0000313" key="14">
    <source>
        <dbReference type="Proteomes" id="UP000245956"/>
    </source>
</evidence>
<accession>A0A179H940</accession>
<dbReference type="EMBL" id="LCWV01000010">
    <property type="protein sequence ID" value="PWI70095.1"/>
    <property type="molecule type" value="Genomic_DNA"/>
</dbReference>
<dbReference type="InterPro" id="IPR006639">
    <property type="entry name" value="Preselin/SPP"/>
</dbReference>
<evidence type="ECO:0000256" key="8">
    <source>
        <dbReference type="SAM" id="MobiDB-lite"/>
    </source>
</evidence>
<keyword evidence="4" id="KW-0378">Hydrolase</keyword>
<feature type="transmembrane region" description="Helical" evidence="9">
    <location>
        <begin position="446"/>
        <end position="468"/>
    </location>
</feature>